<evidence type="ECO:0000313" key="9">
    <source>
        <dbReference type="Proteomes" id="UP000294881"/>
    </source>
</evidence>
<evidence type="ECO:0000256" key="5">
    <source>
        <dbReference type="PROSITE-ProRule" id="PRU00335"/>
    </source>
</evidence>
<protein>
    <submittedName>
        <fullName evidence="8">TetR family transcriptional regulator</fullName>
    </submittedName>
</protein>
<comment type="caution">
    <text evidence="8">The sequence shown here is derived from an EMBL/GenBank/DDBJ whole genome shotgun (WGS) entry which is preliminary data.</text>
</comment>
<dbReference type="GO" id="GO:0000976">
    <property type="term" value="F:transcription cis-regulatory region binding"/>
    <property type="evidence" value="ECO:0007669"/>
    <property type="project" value="TreeGrafter"/>
</dbReference>
<dbReference type="PANTHER" id="PTHR30055:SF175">
    <property type="entry name" value="HTH-TYPE TRANSCRIPTIONAL REPRESSOR KSTR2"/>
    <property type="match status" value="1"/>
</dbReference>
<dbReference type="GO" id="GO:0003700">
    <property type="term" value="F:DNA-binding transcription factor activity"/>
    <property type="evidence" value="ECO:0007669"/>
    <property type="project" value="TreeGrafter"/>
</dbReference>
<keyword evidence="4" id="KW-0804">Transcription</keyword>
<dbReference type="Pfam" id="PF17932">
    <property type="entry name" value="TetR_C_24"/>
    <property type="match status" value="1"/>
</dbReference>
<keyword evidence="3 5" id="KW-0238">DNA-binding</keyword>
<feature type="region of interest" description="Disordered" evidence="6">
    <location>
        <begin position="1"/>
        <end position="23"/>
    </location>
</feature>
<keyword evidence="9" id="KW-1185">Reference proteome</keyword>
<dbReference type="Gene3D" id="1.10.357.10">
    <property type="entry name" value="Tetracycline Repressor, domain 2"/>
    <property type="match status" value="1"/>
</dbReference>
<evidence type="ECO:0000256" key="2">
    <source>
        <dbReference type="ARBA" id="ARBA00023015"/>
    </source>
</evidence>
<dbReference type="PANTHER" id="PTHR30055">
    <property type="entry name" value="HTH-TYPE TRANSCRIPTIONAL REGULATOR RUTR"/>
    <property type="match status" value="1"/>
</dbReference>
<keyword evidence="2" id="KW-0805">Transcription regulation</keyword>
<evidence type="ECO:0000256" key="1">
    <source>
        <dbReference type="ARBA" id="ARBA00022491"/>
    </source>
</evidence>
<reference evidence="8 9" key="1">
    <citation type="submission" date="2019-03" db="EMBL/GenBank/DDBJ databases">
        <title>Genomic Encyclopedia of Type Strains, Phase IV (KMG-IV): sequencing the most valuable type-strain genomes for metagenomic binning, comparative biology and taxonomic classification.</title>
        <authorList>
            <person name="Goeker M."/>
        </authorList>
    </citation>
    <scope>NUCLEOTIDE SEQUENCE [LARGE SCALE GENOMIC DNA]</scope>
    <source>
        <strain evidence="8 9">DSM 22958</strain>
    </source>
</reference>
<evidence type="ECO:0000313" key="8">
    <source>
        <dbReference type="EMBL" id="TCO15971.1"/>
    </source>
</evidence>
<dbReference type="PRINTS" id="PR00455">
    <property type="entry name" value="HTHTETR"/>
</dbReference>
<dbReference type="InterPro" id="IPR041490">
    <property type="entry name" value="KstR2_TetR_C"/>
</dbReference>
<gene>
    <name evidence="8" type="ORF">EV666_101221</name>
</gene>
<dbReference type="OrthoDB" id="9787680at2"/>
<organism evidence="8 9">
    <name type="scientific">Camelimonas lactis</name>
    <dbReference type="NCBI Taxonomy" id="659006"/>
    <lineage>
        <taxon>Bacteria</taxon>
        <taxon>Pseudomonadati</taxon>
        <taxon>Pseudomonadota</taxon>
        <taxon>Alphaproteobacteria</taxon>
        <taxon>Hyphomicrobiales</taxon>
        <taxon>Chelatococcaceae</taxon>
        <taxon>Camelimonas</taxon>
    </lineage>
</organism>
<sequence>MARSTGRMRKDSERGSDAGAAERRKQILTEAGKLFAARGFEGASMREIAAATGLLSGSLYYHFASKEELFVAVYDANIRMVSEAVRKAIEGVEGAWARLEAAAIAHCETLLTGDRTAVLDVKFPPSLLGVRPRLIQSRDEHDRLFDSLIEPLDLPEDVNRNLFRLHVLGALNSAVIWYRPSSHLSPADVARQVIGVLRYVRKGNTPAT</sequence>
<dbReference type="AlphaFoldDB" id="A0A4R2GXK7"/>
<evidence type="ECO:0000256" key="4">
    <source>
        <dbReference type="ARBA" id="ARBA00023163"/>
    </source>
</evidence>
<evidence type="ECO:0000256" key="6">
    <source>
        <dbReference type="SAM" id="MobiDB-lite"/>
    </source>
</evidence>
<dbReference type="InterPro" id="IPR001647">
    <property type="entry name" value="HTH_TetR"/>
</dbReference>
<dbReference type="InterPro" id="IPR009057">
    <property type="entry name" value="Homeodomain-like_sf"/>
</dbReference>
<dbReference type="InterPro" id="IPR050109">
    <property type="entry name" value="HTH-type_TetR-like_transc_reg"/>
</dbReference>
<feature type="DNA-binding region" description="H-T-H motif" evidence="5">
    <location>
        <begin position="44"/>
        <end position="63"/>
    </location>
</feature>
<evidence type="ECO:0000256" key="3">
    <source>
        <dbReference type="ARBA" id="ARBA00023125"/>
    </source>
</evidence>
<accession>A0A4R2GXK7</accession>
<feature type="domain" description="HTH tetR-type" evidence="7">
    <location>
        <begin position="21"/>
        <end position="81"/>
    </location>
</feature>
<feature type="compositionally biased region" description="Basic and acidic residues" evidence="6">
    <location>
        <begin position="8"/>
        <end position="23"/>
    </location>
</feature>
<keyword evidence="1" id="KW-0678">Repressor</keyword>
<dbReference type="Proteomes" id="UP000294881">
    <property type="component" value="Unassembled WGS sequence"/>
</dbReference>
<name>A0A4R2GXK7_9HYPH</name>
<dbReference type="PROSITE" id="PS50977">
    <property type="entry name" value="HTH_TETR_2"/>
    <property type="match status" value="1"/>
</dbReference>
<dbReference type="RefSeq" id="WP_132001731.1">
    <property type="nucleotide sequence ID" value="NZ_JBHUNN010000002.1"/>
</dbReference>
<proteinExistence type="predicted"/>
<dbReference type="Pfam" id="PF00440">
    <property type="entry name" value="TetR_N"/>
    <property type="match status" value="1"/>
</dbReference>
<dbReference type="EMBL" id="SLWL01000001">
    <property type="protein sequence ID" value="TCO15971.1"/>
    <property type="molecule type" value="Genomic_DNA"/>
</dbReference>
<evidence type="ECO:0000259" key="7">
    <source>
        <dbReference type="PROSITE" id="PS50977"/>
    </source>
</evidence>
<dbReference type="SUPFAM" id="SSF46689">
    <property type="entry name" value="Homeodomain-like"/>
    <property type="match status" value="1"/>
</dbReference>